<keyword evidence="6" id="KW-0472">Membrane</keyword>
<feature type="domain" description="FHA" evidence="7">
    <location>
        <begin position="103"/>
        <end position="152"/>
    </location>
</feature>
<dbReference type="SUPFAM" id="SSF49879">
    <property type="entry name" value="SMAD/FHA domain"/>
    <property type="match status" value="1"/>
</dbReference>
<dbReference type="PROSITE" id="PS50006">
    <property type="entry name" value="FHA_DOMAIN"/>
    <property type="match status" value="1"/>
</dbReference>
<proteinExistence type="predicted"/>
<keyword evidence="10" id="KW-1185">Reference proteome</keyword>
<accession>A0ABT4IAN1</accession>
<protein>
    <submittedName>
        <fullName evidence="9">FtsK/SpoIIIE domain-containing protein</fullName>
    </submittedName>
</protein>
<evidence type="ECO:0000256" key="2">
    <source>
        <dbReference type="ARBA" id="ARBA00022741"/>
    </source>
</evidence>
<dbReference type="InterPro" id="IPR027417">
    <property type="entry name" value="P-loop_NTPase"/>
</dbReference>
<evidence type="ECO:0000256" key="3">
    <source>
        <dbReference type="ARBA" id="ARBA00022840"/>
    </source>
</evidence>
<gene>
    <name evidence="9" type="ORF">OHJ16_12220</name>
</gene>
<feature type="region of interest" description="Disordered" evidence="5">
    <location>
        <begin position="940"/>
        <end position="984"/>
    </location>
</feature>
<dbReference type="SUPFAM" id="SSF52540">
    <property type="entry name" value="P-loop containing nucleoside triphosphate hydrolases"/>
    <property type="match status" value="3"/>
</dbReference>
<evidence type="ECO:0000256" key="1">
    <source>
        <dbReference type="ARBA" id="ARBA00022553"/>
    </source>
</evidence>
<evidence type="ECO:0000313" key="9">
    <source>
        <dbReference type="EMBL" id="MCZ0858806.1"/>
    </source>
</evidence>
<evidence type="ECO:0000259" key="8">
    <source>
        <dbReference type="PROSITE" id="PS50901"/>
    </source>
</evidence>
<feature type="domain" description="FtsK" evidence="8">
    <location>
        <begin position="1003"/>
        <end position="1179"/>
    </location>
</feature>
<dbReference type="InterPro" id="IPR002543">
    <property type="entry name" value="FtsK_dom"/>
</dbReference>
<keyword evidence="2 4" id="KW-0547">Nucleotide-binding</keyword>
<comment type="caution">
    <text evidence="9">The sequence shown here is derived from an EMBL/GenBank/DDBJ whole genome shotgun (WGS) entry which is preliminary data.</text>
</comment>
<keyword evidence="6" id="KW-0812">Transmembrane</keyword>
<dbReference type="InterPro" id="IPR050206">
    <property type="entry name" value="FtsK/SpoIIIE/SftA"/>
</dbReference>
<dbReference type="InterPro" id="IPR000253">
    <property type="entry name" value="FHA_dom"/>
</dbReference>
<dbReference type="InterPro" id="IPR003593">
    <property type="entry name" value="AAA+_ATPase"/>
</dbReference>
<dbReference type="CDD" id="cd01127">
    <property type="entry name" value="TrwB_TraG_TraD_VirD4"/>
    <property type="match status" value="1"/>
</dbReference>
<organism evidence="9 10">
    <name type="scientific">Actinomyces israelii</name>
    <dbReference type="NCBI Taxonomy" id="1659"/>
    <lineage>
        <taxon>Bacteria</taxon>
        <taxon>Bacillati</taxon>
        <taxon>Actinomycetota</taxon>
        <taxon>Actinomycetes</taxon>
        <taxon>Actinomycetales</taxon>
        <taxon>Actinomycetaceae</taxon>
        <taxon>Actinomyces</taxon>
    </lineage>
</organism>
<feature type="binding site" evidence="4">
    <location>
        <begin position="1021"/>
        <end position="1028"/>
    </location>
    <ligand>
        <name>ATP</name>
        <dbReference type="ChEBI" id="CHEBI:30616"/>
    </ligand>
</feature>
<feature type="region of interest" description="Disordered" evidence="5">
    <location>
        <begin position="869"/>
        <end position="904"/>
    </location>
</feature>
<dbReference type="Pfam" id="PF00498">
    <property type="entry name" value="FHA"/>
    <property type="match status" value="1"/>
</dbReference>
<dbReference type="Proteomes" id="UP001072034">
    <property type="component" value="Unassembled WGS sequence"/>
</dbReference>
<dbReference type="InterPro" id="IPR008984">
    <property type="entry name" value="SMAD_FHA_dom_sf"/>
</dbReference>
<feature type="compositionally biased region" description="Basic and acidic residues" evidence="5">
    <location>
        <begin position="209"/>
        <end position="224"/>
    </location>
</feature>
<evidence type="ECO:0000313" key="10">
    <source>
        <dbReference type="Proteomes" id="UP001072034"/>
    </source>
</evidence>
<dbReference type="EMBL" id="JAPTMY010000030">
    <property type="protein sequence ID" value="MCZ0858806.1"/>
    <property type="molecule type" value="Genomic_DNA"/>
</dbReference>
<dbReference type="Pfam" id="PF01580">
    <property type="entry name" value="FtsK_SpoIIIE"/>
    <property type="match status" value="2"/>
</dbReference>
<evidence type="ECO:0000256" key="4">
    <source>
        <dbReference type="PROSITE-ProRule" id="PRU00289"/>
    </source>
</evidence>
<dbReference type="PROSITE" id="PS50901">
    <property type="entry name" value="FTSK"/>
    <property type="match status" value="2"/>
</dbReference>
<dbReference type="SMART" id="SM00382">
    <property type="entry name" value="AAA"/>
    <property type="match status" value="3"/>
</dbReference>
<feature type="binding site" evidence="4">
    <location>
        <begin position="650"/>
        <end position="657"/>
    </location>
    <ligand>
        <name>ATP</name>
        <dbReference type="ChEBI" id="CHEBI:30616"/>
    </ligand>
</feature>
<feature type="transmembrane region" description="Helical" evidence="6">
    <location>
        <begin position="229"/>
        <end position="247"/>
    </location>
</feature>
<evidence type="ECO:0000256" key="5">
    <source>
        <dbReference type="SAM" id="MobiDB-lite"/>
    </source>
</evidence>
<evidence type="ECO:0000256" key="6">
    <source>
        <dbReference type="SAM" id="Phobius"/>
    </source>
</evidence>
<feature type="region of interest" description="Disordered" evidence="5">
    <location>
        <begin position="178"/>
        <end position="224"/>
    </location>
</feature>
<dbReference type="RefSeq" id="WP_268918132.1">
    <property type="nucleotide sequence ID" value="NZ_JAPTMY010000030.1"/>
</dbReference>
<sequence length="1459" mass="154258">MRLVIDFNDDPRTVELESFADSATLRELVEGVYEVPLPAGERVWVDDVVHDPADPIGQVVLMEGSTLRPDRPQAPEELTGWTLTVLSGTGIGPVVRVPPTGILTIGRSPEADVPLPSRSASWLHATVERDEQGLMVKDRGSTNGTLLDGAAVGEEGARADDDAVLRLGGCTIALRRDVEEPRAPRPGSLHNVTAAGTVPFNRPPRPGRRKDPEPLVPPERKRDPQPTRFSLIAVVTPLIMATVMVVVMRDLRYALFSAMSPLLAIGNWFDQKRKRKNEMKETEKTFSEDLERFEASLRRAAADERTARRTAVPAVDLAVRRALAPTTTLWQRRHDDPDVLALTAGVADSPWAPPVDTRAVRKQPEEVQTLLDASVIAAGPAEVDLSGAGVVGVVGRRETAVAVARSLLLQAAVHCGPADLTIGVFHDQGRGQEWDWAQWLPHTRRLGGGEDGRWISGRRRESDALLKGLRDGVDALVTPNALLLIDSDVLTEGRESPARSLLGHGRAATARSGQREPRRVSGIVLAASREQLPASCTVVIEVGQDSAAVLERPGDLVRVEDVALSGLGVEDARRAAMAMARLEDPELEVPGAALPGLVRLGPLAGLVDPTAKEVLSSWRAPDGQAPVGVGERGVFSIDLVRDGPHGLVGGTTGSGKSEFLRTLVAGLAARNAPTALTFILIDFKGGAAFKTCERLPHTIGTISNLDAQMADRALRALEAEMTYRQRVFAQAGEGVDNLDAYLATDPAEPMPRLLLVVDEFAMLAKEYPDVLSSLVSVGAVGRTLGVHMILATQRPAGVVNDDILANTNMRVALRVQSREDSSNVIDVPDAAAIGRHQKGRALVKLGQDDITPVQTALVTGPVESADKEAITFTDLTTGRSSTTSSAAGRGAGGGGRPAPGEPETDLDVLIDAIVEANAVAGYAPPRPVWPEPLGARVDLAGFPRGADGPGGAVSGEAGPGGADDGPADGPGSGGEPGQGGLPVVGGLDGDELVFAVSDDPDGQRRLSAGWDMEEGNLLLGGVPGSGTTTALAAIALTAARALGPEELDVVVLDMSAGDLEVLTGLPHLVGYAGAGSGARERQSRLLKFLRAEVERRRSAQGRSRRMLVLVDGFAALRDEYQDVDGLPLLEAFYRSYADGPEVGVHFAMTTTRVKAIPSAVDEVTTQKWLFQLADRYDYSSAGIKPEQMPSPVPGRAVPVRTRLQTHIATPGCGIRAAVTYIASRVWPGAPAKPTVVGELPALARVSELDAVATLADEPWRLPIGIAEADLGPAVLESYEGEHILVTGPPRSGKSTTLLALAAAARAASDVSEPVTVLGLGSRRSPLVSADLDQVVTDPADAGKLTAAIELHEGPVLLLVDDAERDDDSNRVLAELLAKSPPNLRIAAAGRADDLRTLYTHWTKTLRRSRCGILLQPNVDMDGDLLSVRIPRRPPVAMTVGRGYLCLNGAAALIQTALPQ</sequence>
<feature type="compositionally biased region" description="Low complexity" evidence="5">
    <location>
        <begin position="876"/>
        <end position="888"/>
    </location>
</feature>
<feature type="compositionally biased region" description="Gly residues" evidence="5">
    <location>
        <begin position="947"/>
        <end position="984"/>
    </location>
</feature>
<dbReference type="PANTHER" id="PTHR22683:SF1">
    <property type="entry name" value="TYPE VII SECRETION SYSTEM PROTEIN ESSC"/>
    <property type="match status" value="1"/>
</dbReference>
<dbReference type="Gene3D" id="3.40.50.300">
    <property type="entry name" value="P-loop containing nucleotide triphosphate hydrolases"/>
    <property type="match status" value="3"/>
</dbReference>
<dbReference type="Gene3D" id="2.60.200.20">
    <property type="match status" value="1"/>
</dbReference>
<dbReference type="SMART" id="SM00240">
    <property type="entry name" value="FHA"/>
    <property type="match status" value="1"/>
</dbReference>
<dbReference type="CDD" id="cd00060">
    <property type="entry name" value="FHA"/>
    <property type="match status" value="1"/>
</dbReference>
<keyword evidence="1" id="KW-0597">Phosphoprotein</keyword>
<name>A0ABT4IAN1_9ACTO</name>
<feature type="domain" description="FtsK" evidence="8">
    <location>
        <begin position="624"/>
        <end position="822"/>
    </location>
</feature>
<dbReference type="PANTHER" id="PTHR22683">
    <property type="entry name" value="SPORULATION PROTEIN RELATED"/>
    <property type="match status" value="1"/>
</dbReference>
<evidence type="ECO:0000259" key="7">
    <source>
        <dbReference type="PROSITE" id="PS50006"/>
    </source>
</evidence>
<reference evidence="9" key="1">
    <citation type="submission" date="2022-10" db="EMBL/GenBank/DDBJ databases">
        <title>Genome sequence of Actinomyces israelii ATCC 10048.</title>
        <authorList>
            <person name="Watt R.M."/>
            <person name="Tong W.M."/>
        </authorList>
    </citation>
    <scope>NUCLEOTIDE SEQUENCE</scope>
    <source>
        <strain evidence="9">ATCC 10048</strain>
    </source>
</reference>
<keyword evidence="3 4" id="KW-0067">ATP-binding</keyword>
<keyword evidence="6" id="KW-1133">Transmembrane helix</keyword>